<keyword evidence="2" id="KW-1185">Reference proteome</keyword>
<protein>
    <recommendedName>
        <fullName evidence="3">Ankyrin repeat protein</fullName>
    </recommendedName>
</protein>
<dbReference type="RefSeq" id="XP_020427054.1">
    <property type="nucleotide sequence ID" value="XM_020582700.1"/>
</dbReference>
<dbReference type="GeneID" id="31367422"/>
<evidence type="ECO:0000313" key="1">
    <source>
        <dbReference type="EMBL" id="EFA74920.1"/>
    </source>
</evidence>
<organism evidence="1 2">
    <name type="scientific">Heterostelium pallidum (strain ATCC 26659 / Pp 5 / PN500)</name>
    <name type="common">Cellular slime mold</name>
    <name type="synonym">Polysphondylium pallidum</name>
    <dbReference type="NCBI Taxonomy" id="670386"/>
    <lineage>
        <taxon>Eukaryota</taxon>
        <taxon>Amoebozoa</taxon>
        <taxon>Evosea</taxon>
        <taxon>Eumycetozoa</taxon>
        <taxon>Dictyostelia</taxon>
        <taxon>Acytosteliales</taxon>
        <taxon>Acytosteliaceae</taxon>
        <taxon>Heterostelium</taxon>
    </lineage>
</organism>
<evidence type="ECO:0008006" key="3">
    <source>
        <dbReference type="Google" id="ProtNLM"/>
    </source>
</evidence>
<name>D3BUY2_HETP5</name>
<dbReference type="Proteomes" id="UP000001396">
    <property type="component" value="Unassembled WGS sequence"/>
</dbReference>
<dbReference type="InParanoid" id="D3BUY2"/>
<proteinExistence type="predicted"/>
<sequence>MDKKEFTLVFNNIVLNKLIFKYVVDISSINGRLHYKWDRVTNLPEVLAAHGYIDQLKTYFSDRTKPINYNSYPVFTGAIRADDMNTFEYLLEHFQIERRNKVEITLNEDYGLLNSLLTCCSMYGRMNMINYLFDRFPTYNWNYISAFTISPHSGDLEVIKLLLGKLKEHSDQPRSEIDGNVFNEAAYYGDIGIIKWLAENRSEDLASSDMFYSGVAANHQHILDYVLAEHNNLFDQSKPQYISSTIKYPNRFTLFKFIYGVGCICPDNVMDLAAMSSNFDAMKWLHSNTTHRCTSKSLNFAAQANRFDIITWLKESCNLNYTVEMMDTAVGAGHIELVKWLNVNSTEGCSVAAMNRAAINSNLEMVNWLKENRTEGHSHGQILDVVASAGDVAMLQWFQENTGDLPSEKILKRVAYFGNPKVVEFFHQNNDGVKNRFGFSERTMDDASFNKLEIVRFLHENRSEGCTKQALIQALNNEKIDILGWLLANRTECTIESIEFDIIKKIEAFTQFKYLSLDWILRNISIPIDKLVLYLQQMIKRLPYCFELHDLLNEYIDSKK</sequence>
<comment type="caution">
    <text evidence="1">The sequence shown here is derived from an EMBL/GenBank/DDBJ whole genome shotgun (WGS) entry which is preliminary data.</text>
</comment>
<dbReference type="SUPFAM" id="SSF48403">
    <property type="entry name" value="Ankyrin repeat"/>
    <property type="match status" value="1"/>
</dbReference>
<dbReference type="Gene3D" id="1.25.40.20">
    <property type="entry name" value="Ankyrin repeat-containing domain"/>
    <property type="match status" value="2"/>
</dbReference>
<dbReference type="InterPro" id="IPR052050">
    <property type="entry name" value="SecEffector_AnkRepeat"/>
</dbReference>
<dbReference type="SUPFAM" id="SSF140860">
    <property type="entry name" value="Pseudo ankyrin repeat-like"/>
    <property type="match status" value="1"/>
</dbReference>
<dbReference type="PANTHER" id="PTHR46586">
    <property type="entry name" value="ANKYRIN REPEAT-CONTAINING PROTEIN"/>
    <property type="match status" value="1"/>
</dbReference>
<dbReference type="InterPro" id="IPR036770">
    <property type="entry name" value="Ankyrin_rpt-contain_sf"/>
</dbReference>
<dbReference type="EMBL" id="ADBJ01000060">
    <property type="protein sequence ID" value="EFA74920.1"/>
    <property type="molecule type" value="Genomic_DNA"/>
</dbReference>
<dbReference type="AlphaFoldDB" id="D3BUY2"/>
<accession>D3BUY2</accession>
<gene>
    <name evidence="1" type="ORF">PPL_11954</name>
</gene>
<dbReference type="PANTHER" id="PTHR46586:SF3">
    <property type="entry name" value="ANKYRIN REPEAT-CONTAINING PROTEIN"/>
    <property type="match status" value="1"/>
</dbReference>
<reference evidence="1 2" key="1">
    <citation type="journal article" date="2011" name="Genome Res.">
        <title>Phylogeny-wide analysis of social amoeba genomes highlights ancient origins for complex intercellular communication.</title>
        <authorList>
            <person name="Heidel A.J."/>
            <person name="Lawal H.M."/>
            <person name="Felder M."/>
            <person name="Schilde C."/>
            <person name="Helps N.R."/>
            <person name="Tunggal B."/>
            <person name="Rivero F."/>
            <person name="John U."/>
            <person name="Schleicher M."/>
            <person name="Eichinger L."/>
            <person name="Platzer M."/>
            <person name="Noegel A.A."/>
            <person name="Schaap P."/>
            <person name="Gloeckner G."/>
        </authorList>
    </citation>
    <scope>NUCLEOTIDE SEQUENCE [LARGE SCALE GENOMIC DNA]</scope>
    <source>
        <strain evidence="2">ATCC 26659 / Pp 5 / PN500</strain>
    </source>
</reference>
<evidence type="ECO:0000313" key="2">
    <source>
        <dbReference type="Proteomes" id="UP000001396"/>
    </source>
</evidence>